<keyword evidence="1 3" id="KW-0732">Signal</keyword>
<evidence type="ECO:0000256" key="1">
    <source>
        <dbReference type="ARBA" id="ARBA00022729"/>
    </source>
</evidence>
<dbReference type="PANTHER" id="PTHR32099:SF30">
    <property type="entry name" value="OS03G0564600 PROTEIN"/>
    <property type="match status" value="1"/>
</dbReference>
<feature type="chain" id="PRO_5043527800" description="Gnk2-homologous domain-containing protein" evidence="3">
    <location>
        <begin position="25"/>
        <end position="271"/>
    </location>
</feature>
<sequence length="271" mass="30103">MFNLKAITFVALSTLWLLSSPCHADNDMNLGSQCSLADNSTADSEYQTNLFNLLNSLAANAPIQNGFYTTTVGKGANKIYGLTQCRGDISSADCAACIKNAAMVRVCSEGKNFTIWFRWCLLRYSNLNFFGERKQSGMATGFDADLEDPNLVSEALNFTNALASSTPNQPLMFQTAVLDVGQSGKRYGLAQCTRDLSKSACRQCLNIQLNIFKNATGNRRGWEIYASSCSMLYHDYQFYFRASTPSNEGESCELLVPQDTHHIAWQLAWRF</sequence>
<evidence type="ECO:0000313" key="6">
    <source>
        <dbReference type="Proteomes" id="UP001314170"/>
    </source>
</evidence>
<evidence type="ECO:0000259" key="4">
    <source>
        <dbReference type="PROSITE" id="PS51473"/>
    </source>
</evidence>
<dbReference type="Pfam" id="PF01657">
    <property type="entry name" value="Stress-antifung"/>
    <property type="match status" value="2"/>
</dbReference>
<dbReference type="EMBL" id="CAWUPB010001184">
    <property type="protein sequence ID" value="CAK7350909.1"/>
    <property type="molecule type" value="Genomic_DNA"/>
</dbReference>
<dbReference type="PROSITE" id="PS51473">
    <property type="entry name" value="GNK2"/>
    <property type="match status" value="2"/>
</dbReference>
<dbReference type="AlphaFoldDB" id="A0AAV1SH97"/>
<dbReference type="InterPro" id="IPR038408">
    <property type="entry name" value="GNK2_sf"/>
</dbReference>
<keyword evidence="2" id="KW-0677">Repeat</keyword>
<reference evidence="5 6" key="1">
    <citation type="submission" date="2024-01" db="EMBL/GenBank/DDBJ databases">
        <authorList>
            <person name="Waweru B."/>
        </authorList>
    </citation>
    <scope>NUCLEOTIDE SEQUENCE [LARGE SCALE GENOMIC DNA]</scope>
</reference>
<dbReference type="InterPro" id="IPR002902">
    <property type="entry name" value="GNK2"/>
</dbReference>
<comment type="caution">
    <text evidence="5">The sequence shown here is derived from an EMBL/GenBank/DDBJ whole genome shotgun (WGS) entry which is preliminary data.</text>
</comment>
<dbReference type="CDD" id="cd23509">
    <property type="entry name" value="Gnk2-like"/>
    <property type="match status" value="2"/>
</dbReference>
<evidence type="ECO:0000256" key="3">
    <source>
        <dbReference type="SAM" id="SignalP"/>
    </source>
</evidence>
<dbReference type="Gene3D" id="3.30.430.20">
    <property type="entry name" value="Gnk2 domain, C-X8-C-X2-C motif"/>
    <property type="match status" value="2"/>
</dbReference>
<feature type="domain" description="Gnk2-homologous" evidence="4">
    <location>
        <begin position="132"/>
        <end position="238"/>
    </location>
</feature>
<keyword evidence="6" id="KW-1185">Reference proteome</keyword>
<accession>A0AAV1SH97</accession>
<evidence type="ECO:0000256" key="2">
    <source>
        <dbReference type="ARBA" id="ARBA00022737"/>
    </source>
</evidence>
<feature type="signal peptide" evidence="3">
    <location>
        <begin position="1"/>
        <end position="24"/>
    </location>
</feature>
<organism evidence="5 6">
    <name type="scientific">Dovyalis caffra</name>
    <dbReference type="NCBI Taxonomy" id="77055"/>
    <lineage>
        <taxon>Eukaryota</taxon>
        <taxon>Viridiplantae</taxon>
        <taxon>Streptophyta</taxon>
        <taxon>Embryophyta</taxon>
        <taxon>Tracheophyta</taxon>
        <taxon>Spermatophyta</taxon>
        <taxon>Magnoliopsida</taxon>
        <taxon>eudicotyledons</taxon>
        <taxon>Gunneridae</taxon>
        <taxon>Pentapetalae</taxon>
        <taxon>rosids</taxon>
        <taxon>fabids</taxon>
        <taxon>Malpighiales</taxon>
        <taxon>Salicaceae</taxon>
        <taxon>Flacourtieae</taxon>
        <taxon>Dovyalis</taxon>
    </lineage>
</organism>
<feature type="domain" description="Gnk2-homologous" evidence="4">
    <location>
        <begin position="28"/>
        <end position="129"/>
    </location>
</feature>
<dbReference type="Proteomes" id="UP001314170">
    <property type="component" value="Unassembled WGS sequence"/>
</dbReference>
<name>A0AAV1SH97_9ROSI</name>
<evidence type="ECO:0000313" key="5">
    <source>
        <dbReference type="EMBL" id="CAK7350909.1"/>
    </source>
</evidence>
<protein>
    <recommendedName>
        <fullName evidence="4">Gnk2-homologous domain-containing protein</fullName>
    </recommendedName>
</protein>
<proteinExistence type="predicted"/>
<dbReference type="PANTHER" id="PTHR32099">
    <property type="entry name" value="CYSTEINE-RICH REPEAT SECRETORY PROTEIN"/>
    <property type="match status" value="1"/>
</dbReference>
<gene>
    <name evidence="5" type="ORF">DCAF_LOCUS23588</name>
</gene>